<dbReference type="STRING" id="41067.A0A2I2FL15"/>
<dbReference type="Gene3D" id="3.30.559.30">
    <property type="entry name" value="Nonribosomal peptide synthetase, condensation domain"/>
    <property type="match status" value="1"/>
</dbReference>
<gene>
    <name evidence="6" type="ORF">BDW47DRAFT_99917</name>
</gene>
<dbReference type="GeneID" id="36528122"/>
<dbReference type="GO" id="GO:0031177">
    <property type="term" value="F:phosphopantetheine binding"/>
    <property type="evidence" value="ECO:0007669"/>
    <property type="project" value="TreeGrafter"/>
</dbReference>
<dbReference type="AlphaFoldDB" id="A0A2I2FL15"/>
<evidence type="ECO:0000256" key="2">
    <source>
        <dbReference type="ARBA" id="ARBA00022553"/>
    </source>
</evidence>
<evidence type="ECO:0000259" key="5">
    <source>
        <dbReference type="Pfam" id="PF00501"/>
    </source>
</evidence>
<evidence type="ECO:0000256" key="4">
    <source>
        <dbReference type="ARBA" id="ARBA00029454"/>
    </source>
</evidence>
<dbReference type="InterPro" id="IPR000873">
    <property type="entry name" value="AMP-dep_synth/lig_dom"/>
</dbReference>
<feature type="domain" description="AMP-dependent synthetase/ligase" evidence="5">
    <location>
        <begin position="224"/>
        <end position="558"/>
    </location>
</feature>
<protein>
    <submittedName>
        <fullName evidence="6">Putative polyketide synthase</fullName>
    </submittedName>
</protein>
<dbReference type="Gene3D" id="3.30.300.30">
    <property type="match status" value="1"/>
</dbReference>
<proteinExistence type="inferred from homology"/>
<evidence type="ECO:0000313" key="6">
    <source>
        <dbReference type="EMBL" id="PLB41319.1"/>
    </source>
</evidence>
<dbReference type="InterPro" id="IPR042099">
    <property type="entry name" value="ANL_N_sf"/>
</dbReference>
<dbReference type="RefSeq" id="XP_024675331.1">
    <property type="nucleotide sequence ID" value="XM_024820962.1"/>
</dbReference>
<dbReference type="GO" id="GO:0044550">
    <property type="term" value="P:secondary metabolite biosynthetic process"/>
    <property type="evidence" value="ECO:0007669"/>
    <property type="project" value="TreeGrafter"/>
</dbReference>
<keyword evidence="2" id="KW-0597">Phosphoprotein</keyword>
<keyword evidence="7" id="KW-1185">Reference proteome</keyword>
<name>A0A2I2FL15_ASPCN</name>
<reference evidence="6 7" key="1">
    <citation type="submission" date="2017-12" db="EMBL/GenBank/DDBJ databases">
        <authorList>
            <consortium name="DOE Joint Genome Institute"/>
            <person name="Haridas S."/>
            <person name="Kjaerbolling I."/>
            <person name="Vesth T.C."/>
            <person name="Frisvad J.C."/>
            <person name="Nybo J.L."/>
            <person name="Theobald S."/>
            <person name="Kuo A."/>
            <person name="Bowyer P."/>
            <person name="Matsuda Y."/>
            <person name="Mondo S."/>
            <person name="Lyhne E.K."/>
            <person name="Kogle M.E."/>
            <person name="Clum A."/>
            <person name="Lipzen A."/>
            <person name="Salamov A."/>
            <person name="Ngan C.Y."/>
            <person name="Daum C."/>
            <person name="Chiniquy J."/>
            <person name="Barry K."/>
            <person name="LaButti K."/>
            <person name="Simmons B.A."/>
            <person name="Magnuson J.K."/>
            <person name="Mortensen U.H."/>
            <person name="Larsen T.O."/>
            <person name="Grigoriev I.V."/>
            <person name="Baker S.E."/>
            <person name="Andersen M.R."/>
            <person name="Nordberg H.P."/>
            <person name="Cantor M.N."/>
            <person name="Hua S.X."/>
        </authorList>
    </citation>
    <scope>NUCLEOTIDE SEQUENCE [LARGE SCALE GENOMIC DNA]</scope>
    <source>
        <strain evidence="6 7">CBS 102.13</strain>
    </source>
</reference>
<sequence length="745" mass="81606">MSHPQMSSCREFFPNKFNTHTPCKVTSFDVILDWEKYPVIPERLVAAAWSIVGSRWFYKDEIHFHLRVAGDNTHVSLPVRVLTGPDMNVGGLLRQLEGQIVLENQGILCKHNAAEHAQPQGFSIVYGPEPNDGKRDCVYILECGQRESGLHFKVYTSGDVLRLEEAQRIARSTQKLLEDLAYGRLENTALSDIGIISERDLADVWRRNGTVPQAVETPAHETIRRHARERPEACAVCAWDGSWTYKELDHFSTRLALGLIREGVGRDVTVPLHFEKSKWMPVAILGVMKAGGVFLQLASSIPKGRTEAILSVDKPPFALTGADAPSWLADLVRTYTVHDLLSQDTEELSLIPKCSLSQDCVQLFTSGSTGQPKGIVWTHEVLATNCQEIANIQSMGPHTRQFQTASYEFDVSMMETIAVLLAGGCLCIPPEKDGVNCSPATLEALRANSVYLTPTLAEGLDPDAVPSLKTLASEGEILPKHVVSKWAGRVTMFNFYGPAECPHVAACVVDPEAFQTGFAGSTSVCLRWVVDPHNHDKLLPDGAIGELLVEGPILLDRYVGNVPNAAPFVSPTWLHCGCPGVPGRQGRLFKTGDLVRCDDNGNLTVIGRKDTQVQIHGERVELSEVEHNVRRFLKEHVGVVAEMIIPSGYTKPILAAFLVIGDDMALSPCSPGGILKDLIAGVERLADYVPQTFIPAVYIPVRQIPMTVSGKTNRRKLRQMGASMGLEDLAAGHLACRRATGESDA</sequence>
<comment type="similarity">
    <text evidence="4">Belongs to the NRP synthetase family.</text>
</comment>
<keyword evidence="1" id="KW-0596">Phosphopantetheine</keyword>
<dbReference type="Gene3D" id="3.40.50.12780">
    <property type="entry name" value="N-terminal domain of ligase-like"/>
    <property type="match status" value="1"/>
</dbReference>
<dbReference type="PANTHER" id="PTHR45527:SF16">
    <property type="entry name" value="NONRIBOSOMAL PEPTIDE SYNTHASE ATNA-RELATED"/>
    <property type="match status" value="1"/>
</dbReference>
<dbReference type="GO" id="GO:0043041">
    <property type="term" value="P:amino acid activation for nonribosomal peptide biosynthetic process"/>
    <property type="evidence" value="ECO:0007669"/>
    <property type="project" value="TreeGrafter"/>
</dbReference>
<dbReference type="Proteomes" id="UP000234585">
    <property type="component" value="Unassembled WGS sequence"/>
</dbReference>
<organism evidence="6 7">
    <name type="scientific">Aspergillus candidus</name>
    <dbReference type="NCBI Taxonomy" id="41067"/>
    <lineage>
        <taxon>Eukaryota</taxon>
        <taxon>Fungi</taxon>
        <taxon>Dikarya</taxon>
        <taxon>Ascomycota</taxon>
        <taxon>Pezizomycotina</taxon>
        <taxon>Eurotiomycetes</taxon>
        <taxon>Eurotiomycetidae</taxon>
        <taxon>Eurotiales</taxon>
        <taxon>Aspergillaceae</taxon>
        <taxon>Aspergillus</taxon>
        <taxon>Aspergillus subgen. Circumdati</taxon>
    </lineage>
</organism>
<dbReference type="InterPro" id="IPR045851">
    <property type="entry name" value="AMP-bd_C_sf"/>
</dbReference>
<dbReference type="OrthoDB" id="416786at2759"/>
<evidence type="ECO:0000313" key="7">
    <source>
        <dbReference type="Proteomes" id="UP000234585"/>
    </source>
</evidence>
<dbReference type="CDD" id="cd05918">
    <property type="entry name" value="A_NRPS_SidN3_like"/>
    <property type="match status" value="1"/>
</dbReference>
<dbReference type="GO" id="GO:0016874">
    <property type="term" value="F:ligase activity"/>
    <property type="evidence" value="ECO:0007669"/>
    <property type="project" value="UniProtKB-KW"/>
</dbReference>
<evidence type="ECO:0000256" key="3">
    <source>
        <dbReference type="ARBA" id="ARBA00022598"/>
    </source>
</evidence>
<dbReference type="PANTHER" id="PTHR45527">
    <property type="entry name" value="NONRIBOSOMAL PEPTIDE SYNTHETASE"/>
    <property type="match status" value="1"/>
</dbReference>
<keyword evidence="3" id="KW-0436">Ligase</keyword>
<dbReference type="Pfam" id="PF00501">
    <property type="entry name" value="AMP-binding"/>
    <property type="match status" value="1"/>
</dbReference>
<dbReference type="GO" id="GO:0005737">
    <property type="term" value="C:cytoplasm"/>
    <property type="evidence" value="ECO:0007669"/>
    <property type="project" value="TreeGrafter"/>
</dbReference>
<dbReference type="SUPFAM" id="SSF56801">
    <property type="entry name" value="Acetyl-CoA synthetase-like"/>
    <property type="match status" value="1"/>
</dbReference>
<evidence type="ECO:0000256" key="1">
    <source>
        <dbReference type="ARBA" id="ARBA00022450"/>
    </source>
</evidence>
<dbReference type="EMBL" id="KZ559121">
    <property type="protein sequence ID" value="PLB41319.1"/>
    <property type="molecule type" value="Genomic_DNA"/>
</dbReference>
<accession>A0A2I2FL15</accession>